<accession>A0A066UHS4</accession>
<keyword evidence="3" id="KW-1185">Reference proteome</keyword>
<organism evidence="2 3">
    <name type="scientific">Vibrio fortis</name>
    <dbReference type="NCBI Taxonomy" id="212667"/>
    <lineage>
        <taxon>Bacteria</taxon>
        <taxon>Pseudomonadati</taxon>
        <taxon>Pseudomonadota</taxon>
        <taxon>Gammaproteobacteria</taxon>
        <taxon>Vibrionales</taxon>
        <taxon>Vibrionaceae</taxon>
        <taxon>Vibrio</taxon>
    </lineage>
</organism>
<sequence length="119" mass="13079">MFKLTKESMNTGLSEAEKNAKTHAIVAYALMLLGFFTGISFLAGGIWAMVKKSDAQGTIFADHYDNIIKTFWVSIVLSIVGFLTVVFVVGYVLLLVAFVYTLWKLIAGLAKVTSDKSFN</sequence>
<dbReference type="AlphaFoldDB" id="A0A066UHS4"/>
<feature type="transmembrane region" description="Helical" evidence="1">
    <location>
        <begin position="70"/>
        <end position="103"/>
    </location>
</feature>
<keyword evidence="1" id="KW-0812">Transmembrane</keyword>
<keyword evidence="1" id="KW-1133">Transmembrane helix</keyword>
<dbReference type="Proteomes" id="UP000027219">
    <property type="component" value="Unassembled WGS sequence"/>
</dbReference>
<evidence type="ECO:0000313" key="2">
    <source>
        <dbReference type="EMBL" id="KDN26986.1"/>
    </source>
</evidence>
<name>A0A066UHS4_9VIBR</name>
<dbReference type="EMBL" id="JFFR01000027">
    <property type="protein sequence ID" value="KDN26986.1"/>
    <property type="molecule type" value="Genomic_DNA"/>
</dbReference>
<reference evidence="2 3" key="1">
    <citation type="submission" date="2014-02" db="EMBL/GenBank/DDBJ databases">
        <title>Vibrio fortis Dalian14 Genome Sequencing.</title>
        <authorList>
            <person name="Wang Y."/>
            <person name="Song L."/>
            <person name="Liu G."/>
            <person name="Ding J."/>
        </authorList>
    </citation>
    <scope>NUCLEOTIDE SEQUENCE [LARGE SCALE GENOMIC DNA]</scope>
    <source>
        <strain evidence="2 3">Dalian14</strain>
    </source>
</reference>
<comment type="caution">
    <text evidence="2">The sequence shown here is derived from an EMBL/GenBank/DDBJ whole genome shotgun (WGS) entry which is preliminary data.</text>
</comment>
<proteinExistence type="predicted"/>
<gene>
    <name evidence="2" type="ORF">VFDL14_18850</name>
</gene>
<feature type="transmembrane region" description="Helical" evidence="1">
    <location>
        <begin position="25"/>
        <end position="50"/>
    </location>
</feature>
<keyword evidence="1" id="KW-0472">Membrane</keyword>
<evidence type="ECO:0000256" key="1">
    <source>
        <dbReference type="SAM" id="Phobius"/>
    </source>
</evidence>
<evidence type="ECO:0000313" key="3">
    <source>
        <dbReference type="Proteomes" id="UP000027219"/>
    </source>
</evidence>
<protein>
    <submittedName>
        <fullName evidence="2">Membrane protein</fullName>
    </submittedName>
</protein>